<protein>
    <submittedName>
        <fullName evidence="1">Uncharacterized protein</fullName>
    </submittedName>
</protein>
<sequence length="214" mass="23960">MALVRFEAASHSFMILMAPPGVSQTDPIFNPCKAQEPPHPLTTIRISDNDLPTLQAAMSGDHSGIGFGRDNGYVRICSDKHQVPIIETRCDAPRNFLLILIAAVKRHLNLGVRESWEFGMNLLAAVFDLCEKMEHKTAAAEDSCLGREFTEEEIFTTLDARIRSYGDFKTLLREAADVLHDPDPCGFTMFWHGHHKCKEERHLGGQPSSVEDTR</sequence>
<gene>
    <name evidence="1" type="ORF">ZT1A5_G11820</name>
</gene>
<name>A0A1Y6M141_ZYMTR</name>
<dbReference type="EMBL" id="LT882693">
    <property type="protein sequence ID" value="SMY30367.1"/>
    <property type="molecule type" value="Genomic_DNA"/>
</dbReference>
<dbReference type="Proteomes" id="UP000215453">
    <property type="component" value="Chromosome 18"/>
</dbReference>
<reference evidence="1 2" key="1">
    <citation type="submission" date="2016-10" db="EMBL/GenBank/DDBJ databases">
        <authorList>
            <person name="Varghese N."/>
        </authorList>
    </citation>
    <scope>NUCLEOTIDE SEQUENCE [LARGE SCALE GENOMIC DNA]</scope>
</reference>
<dbReference type="AlphaFoldDB" id="A0A1Y6M141"/>
<accession>A0A1Y6M141</accession>
<evidence type="ECO:0000313" key="2">
    <source>
        <dbReference type="Proteomes" id="UP000215453"/>
    </source>
</evidence>
<organism evidence="1 2">
    <name type="scientific">Zymoseptoria tritici ST99CH_1A5</name>
    <dbReference type="NCBI Taxonomy" id="1276529"/>
    <lineage>
        <taxon>Eukaryota</taxon>
        <taxon>Fungi</taxon>
        <taxon>Dikarya</taxon>
        <taxon>Ascomycota</taxon>
        <taxon>Pezizomycotina</taxon>
        <taxon>Dothideomycetes</taxon>
        <taxon>Dothideomycetidae</taxon>
        <taxon>Mycosphaerellales</taxon>
        <taxon>Mycosphaerellaceae</taxon>
        <taxon>Zymoseptoria</taxon>
    </lineage>
</organism>
<evidence type="ECO:0000313" key="1">
    <source>
        <dbReference type="EMBL" id="SMY30367.1"/>
    </source>
</evidence>
<proteinExistence type="predicted"/>